<dbReference type="Gene3D" id="3.40.80.10">
    <property type="entry name" value="Peptidoglycan recognition protein-like"/>
    <property type="match status" value="1"/>
</dbReference>
<dbReference type="RefSeq" id="XP_011495715.1">
    <property type="nucleotide sequence ID" value="XM_011497413.1"/>
</dbReference>
<evidence type="ECO:0000256" key="1">
    <source>
        <dbReference type="ARBA" id="ARBA00007553"/>
    </source>
</evidence>
<feature type="domain" description="N-acetylmuramoyl-L-alanine amidase" evidence="9">
    <location>
        <begin position="57"/>
        <end position="195"/>
    </location>
</feature>
<reference evidence="12" key="1">
    <citation type="submission" date="2025-08" db="UniProtKB">
        <authorList>
            <consortium name="RefSeq"/>
        </authorList>
    </citation>
    <scope>IDENTIFICATION</scope>
</reference>
<proteinExistence type="inferred from homology"/>
<feature type="chain" id="PRO_5042475222" description="Peptidoglycan-recognition protein" evidence="8">
    <location>
        <begin position="20"/>
        <end position="212"/>
    </location>
</feature>
<dbReference type="AlphaFoldDB" id="A0AAJ6YCT1"/>
<dbReference type="SMART" id="SM00701">
    <property type="entry name" value="PGRP"/>
    <property type="match status" value="1"/>
</dbReference>
<organism evidence="11 12">
    <name type="scientific">Ceratosolen solmsi marchali</name>
    <dbReference type="NCBI Taxonomy" id="326594"/>
    <lineage>
        <taxon>Eukaryota</taxon>
        <taxon>Metazoa</taxon>
        <taxon>Ecdysozoa</taxon>
        <taxon>Arthropoda</taxon>
        <taxon>Hexapoda</taxon>
        <taxon>Insecta</taxon>
        <taxon>Pterygota</taxon>
        <taxon>Neoptera</taxon>
        <taxon>Endopterygota</taxon>
        <taxon>Hymenoptera</taxon>
        <taxon>Apocrita</taxon>
        <taxon>Proctotrupomorpha</taxon>
        <taxon>Chalcidoidea</taxon>
        <taxon>Agaonidae</taxon>
        <taxon>Agaoninae</taxon>
        <taxon>Ceratosolen</taxon>
    </lineage>
</organism>
<dbReference type="PANTHER" id="PTHR11022:SF41">
    <property type="entry name" value="PEPTIDOGLYCAN-RECOGNITION PROTEIN LC-RELATED"/>
    <property type="match status" value="1"/>
</dbReference>
<feature type="disulfide bond" evidence="7">
    <location>
        <begin position="83"/>
        <end position="89"/>
    </location>
</feature>
<keyword evidence="3 8" id="KW-0732">Signal</keyword>
<dbReference type="GO" id="GO:0008270">
    <property type="term" value="F:zinc ion binding"/>
    <property type="evidence" value="ECO:0007669"/>
    <property type="project" value="InterPro"/>
</dbReference>
<evidence type="ECO:0000256" key="7">
    <source>
        <dbReference type="PIRSR" id="PIRSR037945-1"/>
    </source>
</evidence>
<gene>
    <name evidence="12" type="primary">LOC105360505</name>
</gene>
<evidence type="ECO:0000259" key="9">
    <source>
        <dbReference type="SMART" id="SM00644"/>
    </source>
</evidence>
<keyword evidence="2 6" id="KW-0399">Innate immunity</keyword>
<dbReference type="GO" id="GO:0008745">
    <property type="term" value="F:N-acetylmuramoyl-L-alanine amidase activity"/>
    <property type="evidence" value="ECO:0007669"/>
    <property type="project" value="InterPro"/>
</dbReference>
<evidence type="ECO:0000256" key="5">
    <source>
        <dbReference type="ARBA" id="ARBA00023157"/>
    </source>
</evidence>
<evidence type="ECO:0000256" key="6">
    <source>
        <dbReference type="PIRNR" id="PIRNR037945"/>
    </source>
</evidence>
<dbReference type="CDD" id="cd06583">
    <property type="entry name" value="PGRP"/>
    <property type="match status" value="1"/>
</dbReference>
<dbReference type="InterPro" id="IPR036505">
    <property type="entry name" value="Amidase/PGRP_sf"/>
</dbReference>
<evidence type="ECO:0000256" key="3">
    <source>
        <dbReference type="ARBA" id="ARBA00022729"/>
    </source>
</evidence>
<dbReference type="KEGG" id="csol:105360505"/>
<keyword evidence="5" id="KW-1015">Disulfide bond</keyword>
<dbReference type="FunFam" id="3.40.80.10:FF:000001">
    <property type="entry name" value="Peptidoglycan recognition protein 1"/>
    <property type="match status" value="1"/>
</dbReference>
<keyword evidence="4 6" id="KW-0391">Immunity</keyword>
<evidence type="ECO:0000256" key="4">
    <source>
        <dbReference type="ARBA" id="ARBA00022859"/>
    </source>
</evidence>
<dbReference type="GeneID" id="105360505"/>
<name>A0AAJ6YCT1_9HYME</name>
<dbReference type="InterPro" id="IPR006619">
    <property type="entry name" value="PGRP_domain_met/bac"/>
</dbReference>
<dbReference type="PIRSF" id="PIRSF037945">
    <property type="entry name" value="PGRPs"/>
    <property type="match status" value="1"/>
</dbReference>
<protein>
    <recommendedName>
        <fullName evidence="6">Peptidoglycan-recognition protein</fullName>
    </recommendedName>
</protein>
<comment type="similarity">
    <text evidence="1 6">Belongs to the N-acetylmuramoyl-L-alanine amidase 2 family.</text>
</comment>
<sequence>MISMLVSLTILAIWLSGTTISTKRQYLPVSLNDSSISNDLTIPGVHIIPRIEWGAQPPSKTPTPLGVIPVPYVIISHTASIFCYTQAQCVLNVRVAQTFHIESKGWNDIAYNFLVGGDGLVYEGRGWNIEGAHTFNYNYQSIGISFIGTFNEVEPTKAQLYATEKLIELGIKENYISKDYKLLGHRQCIKTESPGETLYNIIKTWHHWSPTP</sequence>
<dbReference type="Proteomes" id="UP000695007">
    <property type="component" value="Unplaced"/>
</dbReference>
<keyword evidence="11" id="KW-1185">Reference proteome</keyword>
<dbReference type="InterPro" id="IPR015510">
    <property type="entry name" value="PGRP"/>
</dbReference>
<dbReference type="InterPro" id="IPR017331">
    <property type="entry name" value="Peptidoglycan_recognition"/>
</dbReference>
<dbReference type="GO" id="GO:0045087">
    <property type="term" value="P:innate immune response"/>
    <property type="evidence" value="ECO:0007669"/>
    <property type="project" value="UniProtKB-KW"/>
</dbReference>
<dbReference type="SMART" id="SM00644">
    <property type="entry name" value="Ami_2"/>
    <property type="match status" value="1"/>
</dbReference>
<feature type="domain" description="Peptidoglycan recognition protein family" evidence="10">
    <location>
        <begin position="45"/>
        <end position="189"/>
    </location>
</feature>
<dbReference type="Pfam" id="PF01510">
    <property type="entry name" value="Amidase_2"/>
    <property type="match status" value="1"/>
</dbReference>
<accession>A0AAJ6YCT1</accession>
<evidence type="ECO:0000256" key="2">
    <source>
        <dbReference type="ARBA" id="ARBA00022588"/>
    </source>
</evidence>
<dbReference type="SUPFAM" id="SSF55846">
    <property type="entry name" value="N-acetylmuramoyl-L-alanine amidase-like"/>
    <property type="match status" value="1"/>
</dbReference>
<evidence type="ECO:0000259" key="10">
    <source>
        <dbReference type="SMART" id="SM00701"/>
    </source>
</evidence>
<feature type="signal peptide" evidence="8">
    <location>
        <begin position="1"/>
        <end position="19"/>
    </location>
</feature>
<evidence type="ECO:0000313" key="11">
    <source>
        <dbReference type="Proteomes" id="UP000695007"/>
    </source>
</evidence>
<dbReference type="PANTHER" id="PTHR11022">
    <property type="entry name" value="PEPTIDOGLYCAN RECOGNITION PROTEIN"/>
    <property type="match status" value="1"/>
</dbReference>
<evidence type="ECO:0000256" key="8">
    <source>
        <dbReference type="SAM" id="SignalP"/>
    </source>
</evidence>
<evidence type="ECO:0000313" key="12">
    <source>
        <dbReference type="RefSeq" id="XP_011495715.1"/>
    </source>
</evidence>
<dbReference type="GO" id="GO:0042834">
    <property type="term" value="F:peptidoglycan binding"/>
    <property type="evidence" value="ECO:0007669"/>
    <property type="project" value="InterPro"/>
</dbReference>
<dbReference type="InterPro" id="IPR002502">
    <property type="entry name" value="Amidase_domain"/>
</dbReference>
<dbReference type="GO" id="GO:0009253">
    <property type="term" value="P:peptidoglycan catabolic process"/>
    <property type="evidence" value="ECO:0007669"/>
    <property type="project" value="InterPro"/>
</dbReference>